<evidence type="ECO:0000256" key="6">
    <source>
        <dbReference type="ARBA" id="ARBA00022989"/>
    </source>
</evidence>
<feature type="domain" description="CBS" evidence="10">
    <location>
        <begin position="314"/>
        <end position="377"/>
    </location>
</feature>
<gene>
    <name evidence="11" type="primary">mgtE</name>
    <name evidence="11" type="ORF">EPA93_32880</name>
</gene>
<dbReference type="InterPro" id="IPR046342">
    <property type="entry name" value="CBS_dom_sf"/>
</dbReference>
<evidence type="ECO:0000313" key="12">
    <source>
        <dbReference type="Proteomes" id="UP000290365"/>
    </source>
</evidence>
<evidence type="ECO:0000256" key="7">
    <source>
        <dbReference type="ARBA" id="ARBA00023136"/>
    </source>
</evidence>
<dbReference type="SUPFAM" id="SSF54631">
    <property type="entry name" value="CBS-domain pair"/>
    <property type="match status" value="1"/>
</dbReference>
<evidence type="ECO:0000256" key="4">
    <source>
        <dbReference type="ARBA" id="ARBA00022692"/>
    </source>
</evidence>
<dbReference type="InterPro" id="IPR000644">
    <property type="entry name" value="CBS_dom"/>
</dbReference>
<evidence type="ECO:0000256" key="2">
    <source>
        <dbReference type="ARBA" id="ARBA00009749"/>
    </source>
</evidence>
<dbReference type="PROSITE" id="PS51371">
    <property type="entry name" value="CBS"/>
    <property type="match status" value="2"/>
</dbReference>
<dbReference type="KEGG" id="kbs:EPA93_32880"/>
<organism evidence="11 12">
    <name type="scientific">Ktedonosporobacter rubrisoli</name>
    <dbReference type="NCBI Taxonomy" id="2509675"/>
    <lineage>
        <taxon>Bacteria</taxon>
        <taxon>Bacillati</taxon>
        <taxon>Chloroflexota</taxon>
        <taxon>Ktedonobacteria</taxon>
        <taxon>Ktedonobacterales</taxon>
        <taxon>Ktedonosporobacteraceae</taxon>
        <taxon>Ktedonosporobacter</taxon>
    </lineage>
</organism>
<dbReference type="Gene3D" id="3.10.580.10">
    <property type="entry name" value="CBS-domain"/>
    <property type="match status" value="1"/>
</dbReference>
<dbReference type="InterPro" id="IPR006667">
    <property type="entry name" value="SLC41_membr_dom"/>
</dbReference>
<dbReference type="Gene3D" id="1.10.357.20">
    <property type="entry name" value="SLC41 divalent cation transporters, integral membrane domain"/>
    <property type="match status" value="1"/>
</dbReference>
<name>A0A4V0YZQ2_KTERU</name>
<dbReference type="SUPFAM" id="SSF50346">
    <property type="entry name" value="PRC-barrel domain"/>
    <property type="match status" value="1"/>
</dbReference>
<dbReference type="Gene3D" id="1.25.60.10">
    <property type="entry name" value="MgtE N-terminal domain-like"/>
    <property type="match status" value="1"/>
</dbReference>
<protein>
    <recommendedName>
        <fullName evidence="9">Magnesium transporter MgtE</fullName>
    </recommendedName>
</protein>
<evidence type="ECO:0000256" key="5">
    <source>
        <dbReference type="ARBA" id="ARBA00022842"/>
    </source>
</evidence>
<dbReference type="InterPro" id="IPR011033">
    <property type="entry name" value="PRC_barrel-like_sf"/>
</dbReference>
<dbReference type="InterPro" id="IPR006668">
    <property type="entry name" value="Mg_transptr_MgtE_intracell_dom"/>
</dbReference>
<dbReference type="InterPro" id="IPR036739">
    <property type="entry name" value="SLC41_membr_dom_sf"/>
</dbReference>
<keyword evidence="4 9" id="KW-0812">Transmembrane</keyword>
<dbReference type="Pfam" id="PF01769">
    <property type="entry name" value="MgtE"/>
    <property type="match status" value="1"/>
</dbReference>
<dbReference type="PANTHER" id="PTHR43773">
    <property type="entry name" value="MAGNESIUM TRANSPORTER MGTE"/>
    <property type="match status" value="1"/>
</dbReference>
<dbReference type="Pfam" id="PF00571">
    <property type="entry name" value="CBS"/>
    <property type="match status" value="2"/>
</dbReference>
<sequence>MLMIFLSTLLRQSIYDRENRRVGSVRDVCVSLDETFPVITALMVHGSGNGDTFIPWTQVESIEELPVRLAVSQDQIRTYELRDNEILLRRDILDKQIVDTQGFRVVKVNDLKLAQIKKTARLVGVDISLSGLLRRLGVQPVVDALSRVAPLQLDERTITWNYVEPLQMVRASSGQMAPALAGAAVGAGATVIPQVQLNVSHTKLADLHPADVADILEQLDLEDAGAMLDRLDPEMAADTLNEVEYPLQSELLSELNPERASDLLEHLAPDDAADILADMSRGEAERLLSLMPASEAEPIRELLRYGEQTAGGIMTNEVVTLPQEATVEEALVYLRKNSAHLEMIYYLYIVDEEQHLRGVVSLRQLVTAEPGARMRELMDPDVIRVQTSTDQEEVARIIAKYDLLGVPVVNEDGSLLGLITVDDVIDVIHEEQAEDFSEIVGADVEDTEDEERFSWRAAISRFSWLVVNAIAGLILALVIYQVFSPLFAHVSVLARAPQVVAGLSLQQAFVGIICLIPMLLLTSGSAGSQALGVAGWQLYTKRGRDFWRGLLRELLQGALGGILISILVGGLAWFIFHSWQLSVAAGLGFGLTLLVASICGIILPNLLHRLRLRGSLITAPLLDPAIAIISLGTFFALTLELLERLHI</sequence>
<comment type="subunit">
    <text evidence="9">Homodimer.</text>
</comment>
<feature type="transmembrane region" description="Helical" evidence="9">
    <location>
        <begin position="462"/>
        <end position="488"/>
    </location>
</feature>
<dbReference type="SUPFAM" id="SSF158791">
    <property type="entry name" value="MgtE N-terminal domain-like"/>
    <property type="match status" value="1"/>
</dbReference>
<dbReference type="GO" id="GO:0046872">
    <property type="term" value="F:metal ion binding"/>
    <property type="evidence" value="ECO:0007669"/>
    <property type="project" value="UniProtKB-KW"/>
</dbReference>
<feature type="transmembrane region" description="Helical" evidence="9">
    <location>
        <begin position="554"/>
        <end position="576"/>
    </location>
</feature>
<comment type="subcellular location">
    <subcellularLocation>
        <location evidence="9">Cell membrane</location>
        <topology evidence="9">Multi-pass membrane protein</topology>
    </subcellularLocation>
    <subcellularLocation>
        <location evidence="1">Membrane</location>
        <topology evidence="1">Multi-pass membrane protein</topology>
    </subcellularLocation>
</comment>
<keyword evidence="7 9" id="KW-0472">Membrane</keyword>
<evidence type="ECO:0000256" key="3">
    <source>
        <dbReference type="ARBA" id="ARBA00022448"/>
    </source>
</evidence>
<keyword evidence="5 9" id="KW-0460">Magnesium</keyword>
<keyword evidence="9" id="KW-0479">Metal-binding</keyword>
<dbReference type="PANTHER" id="PTHR43773:SF1">
    <property type="entry name" value="MAGNESIUM TRANSPORTER MGTE"/>
    <property type="match status" value="1"/>
</dbReference>
<dbReference type="Proteomes" id="UP000290365">
    <property type="component" value="Chromosome"/>
</dbReference>
<dbReference type="GO" id="GO:0005886">
    <property type="term" value="C:plasma membrane"/>
    <property type="evidence" value="ECO:0007669"/>
    <property type="project" value="UniProtKB-SubCell"/>
</dbReference>
<feature type="transmembrane region" description="Helical" evidence="9">
    <location>
        <begin position="582"/>
        <end position="603"/>
    </location>
</feature>
<accession>A0A4V0YZQ2</accession>
<feature type="transmembrane region" description="Helical" evidence="9">
    <location>
        <begin position="508"/>
        <end position="533"/>
    </location>
</feature>
<evidence type="ECO:0000313" key="11">
    <source>
        <dbReference type="EMBL" id="QBD80511.1"/>
    </source>
</evidence>
<feature type="domain" description="CBS" evidence="10">
    <location>
        <begin position="378"/>
        <end position="434"/>
    </location>
</feature>
<keyword evidence="8" id="KW-0129">CBS domain</keyword>
<dbReference type="InterPro" id="IPR006669">
    <property type="entry name" value="MgtE_transporter"/>
</dbReference>
<dbReference type="Pfam" id="PF03448">
    <property type="entry name" value="MgtE_N"/>
    <property type="match status" value="1"/>
</dbReference>
<reference evidence="11 12" key="1">
    <citation type="submission" date="2019-01" db="EMBL/GenBank/DDBJ databases">
        <title>Ktedonosporobacter rubrisoli SCAWS-G2.</title>
        <authorList>
            <person name="Huang Y."/>
            <person name="Yan B."/>
        </authorList>
    </citation>
    <scope>NUCLEOTIDE SEQUENCE [LARGE SCALE GENOMIC DNA]</scope>
    <source>
        <strain evidence="11 12">SCAWS-G2</strain>
    </source>
</reference>
<comment type="similarity">
    <text evidence="2 9">Belongs to the SLC41A transporter family.</text>
</comment>
<dbReference type="InterPro" id="IPR027275">
    <property type="entry name" value="PRC-brl_dom"/>
</dbReference>
<dbReference type="Pfam" id="PF05239">
    <property type="entry name" value="PRC"/>
    <property type="match status" value="1"/>
</dbReference>
<dbReference type="CDD" id="cd04606">
    <property type="entry name" value="CBS_pair_Mg_transporter"/>
    <property type="match status" value="1"/>
</dbReference>
<proteinExistence type="inferred from homology"/>
<evidence type="ECO:0000256" key="9">
    <source>
        <dbReference type="RuleBase" id="RU362011"/>
    </source>
</evidence>
<dbReference type="NCBIfam" id="TIGR00400">
    <property type="entry name" value="mgtE"/>
    <property type="match status" value="1"/>
</dbReference>
<evidence type="ECO:0000256" key="1">
    <source>
        <dbReference type="ARBA" id="ARBA00004141"/>
    </source>
</evidence>
<keyword evidence="3 9" id="KW-0813">Transport</keyword>
<dbReference type="AlphaFoldDB" id="A0A4V0YZQ2"/>
<feature type="transmembrane region" description="Helical" evidence="9">
    <location>
        <begin position="615"/>
        <end position="637"/>
    </location>
</feature>
<dbReference type="GO" id="GO:0015095">
    <property type="term" value="F:magnesium ion transmembrane transporter activity"/>
    <property type="evidence" value="ECO:0007669"/>
    <property type="project" value="UniProtKB-UniRule"/>
</dbReference>
<keyword evidence="12" id="KW-1185">Reference proteome</keyword>
<evidence type="ECO:0000259" key="10">
    <source>
        <dbReference type="PROSITE" id="PS51371"/>
    </source>
</evidence>
<dbReference type="InterPro" id="IPR038076">
    <property type="entry name" value="MgtE_N_sf"/>
</dbReference>
<dbReference type="SMART" id="SM00924">
    <property type="entry name" value="MgtE_N"/>
    <property type="match status" value="1"/>
</dbReference>
<comment type="function">
    <text evidence="9">Acts as a magnesium transporter.</text>
</comment>
<keyword evidence="9" id="KW-1003">Cell membrane</keyword>
<dbReference type="EMBL" id="CP035758">
    <property type="protein sequence ID" value="QBD80511.1"/>
    <property type="molecule type" value="Genomic_DNA"/>
</dbReference>
<dbReference type="SUPFAM" id="SSF161093">
    <property type="entry name" value="MgtE membrane domain-like"/>
    <property type="match status" value="1"/>
</dbReference>
<keyword evidence="6 9" id="KW-1133">Transmembrane helix</keyword>
<dbReference type="SMART" id="SM00116">
    <property type="entry name" value="CBS"/>
    <property type="match status" value="2"/>
</dbReference>
<dbReference type="OrthoDB" id="9790355at2"/>
<evidence type="ECO:0000256" key="8">
    <source>
        <dbReference type="PROSITE-ProRule" id="PRU00703"/>
    </source>
</evidence>